<name>A0A8T2KKR4_9PIPI</name>
<dbReference type="AlphaFoldDB" id="A0A8T2KKR4"/>
<gene>
    <name evidence="1" type="ORF">GDO86_001944</name>
</gene>
<proteinExistence type="predicted"/>
<accession>A0A8T2KKR4</accession>
<reference evidence="1" key="1">
    <citation type="thesis" date="2020" institute="ProQuest LLC" country="789 East Eisenhower Parkway, Ann Arbor, MI, USA">
        <title>Comparative Genomics and Chromosome Evolution.</title>
        <authorList>
            <person name="Mudd A.B."/>
        </authorList>
    </citation>
    <scope>NUCLEOTIDE SEQUENCE</scope>
    <source>
        <strain evidence="1">Female2</strain>
        <tissue evidence="1">Blood</tissue>
    </source>
</reference>
<dbReference type="EMBL" id="JAACNH010000001">
    <property type="protein sequence ID" value="KAG8455937.1"/>
    <property type="molecule type" value="Genomic_DNA"/>
</dbReference>
<comment type="caution">
    <text evidence="1">The sequence shown here is derived from an EMBL/GenBank/DDBJ whole genome shotgun (WGS) entry which is preliminary data.</text>
</comment>
<organism evidence="1 2">
    <name type="scientific">Hymenochirus boettgeri</name>
    <name type="common">Congo dwarf clawed frog</name>
    <dbReference type="NCBI Taxonomy" id="247094"/>
    <lineage>
        <taxon>Eukaryota</taxon>
        <taxon>Metazoa</taxon>
        <taxon>Chordata</taxon>
        <taxon>Craniata</taxon>
        <taxon>Vertebrata</taxon>
        <taxon>Euteleostomi</taxon>
        <taxon>Amphibia</taxon>
        <taxon>Batrachia</taxon>
        <taxon>Anura</taxon>
        <taxon>Pipoidea</taxon>
        <taxon>Pipidae</taxon>
        <taxon>Pipinae</taxon>
        <taxon>Hymenochirus</taxon>
    </lineage>
</organism>
<evidence type="ECO:0000313" key="2">
    <source>
        <dbReference type="Proteomes" id="UP000812440"/>
    </source>
</evidence>
<sequence>MGDVTMSQHWKSPIVYVAERSSCMCTSQSLFKKNIILQDKDFHILCHFRFVKSFQNSNLYPKMHQIIPITDWRQLVVFMFTL</sequence>
<dbReference type="Proteomes" id="UP000812440">
    <property type="component" value="Chromosome 1"/>
</dbReference>
<evidence type="ECO:0000313" key="1">
    <source>
        <dbReference type="EMBL" id="KAG8455937.1"/>
    </source>
</evidence>
<protein>
    <submittedName>
        <fullName evidence="1">Uncharacterized protein</fullName>
    </submittedName>
</protein>
<keyword evidence="2" id="KW-1185">Reference proteome</keyword>